<feature type="transmembrane region" description="Helical" evidence="1">
    <location>
        <begin position="6"/>
        <end position="22"/>
    </location>
</feature>
<organism evidence="2 3">
    <name type="scientific">Deminuibacter soli</name>
    <dbReference type="NCBI Taxonomy" id="2291815"/>
    <lineage>
        <taxon>Bacteria</taxon>
        <taxon>Pseudomonadati</taxon>
        <taxon>Bacteroidota</taxon>
        <taxon>Chitinophagia</taxon>
        <taxon>Chitinophagales</taxon>
        <taxon>Chitinophagaceae</taxon>
        <taxon>Deminuibacter</taxon>
    </lineage>
</organism>
<name>A0A3E1NIR1_9BACT</name>
<dbReference type="AlphaFoldDB" id="A0A3E1NIR1"/>
<evidence type="ECO:0000256" key="1">
    <source>
        <dbReference type="SAM" id="Phobius"/>
    </source>
</evidence>
<sequence>MYNVFIFISFYMSGMLLVRILLKHWCCMHLLYQNYHTAEALPSAKWVKRASRGPNRAFGRFKPGIKKPAPLRRCRLCIVQFSAER</sequence>
<keyword evidence="1" id="KW-1133">Transmembrane helix</keyword>
<keyword evidence="1" id="KW-0472">Membrane</keyword>
<protein>
    <submittedName>
        <fullName evidence="2">Uncharacterized protein</fullName>
    </submittedName>
</protein>
<reference evidence="2 3" key="1">
    <citation type="submission" date="2018-08" db="EMBL/GenBank/DDBJ databases">
        <title>Chitinophagaceae sp. K23C18032701, a novel bacterium isolated from forest soil.</title>
        <authorList>
            <person name="Wang C."/>
        </authorList>
    </citation>
    <scope>NUCLEOTIDE SEQUENCE [LARGE SCALE GENOMIC DNA]</scope>
    <source>
        <strain evidence="2 3">K23C18032701</strain>
    </source>
</reference>
<comment type="caution">
    <text evidence="2">The sequence shown here is derived from an EMBL/GenBank/DDBJ whole genome shotgun (WGS) entry which is preliminary data.</text>
</comment>
<keyword evidence="1" id="KW-0812">Transmembrane</keyword>
<accession>A0A3E1NIR1</accession>
<keyword evidence="3" id="KW-1185">Reference proteome</keyword>
<evidence type="ECO:0000313" key="2">
    <source>
        <dbReference type="EMBL" id="RFM27802.1"/>
    </source>
</evidence>
<dbReference type="EMBL" id="QTJU01000004">
    <property type="protein sequence ID" value="RFM27802.1"/>
    <property type="molecule type" value="Genomic_DNA"/>
</dbReference>
<evidence type="ECO:0000313" key="3">
    <source>
        <dbReference type="Proteomes" id="UP000261284"/>
    </source>
</evidence>
<proteinExistence type="predicted"/>
<dbReference type="Proteomes" id="UP000261284">
    <property type="component" value="Unassembled WGS sequence"/>
</dbReference>
<gene>
    <name evidence="2" type="ORF">DXN05_13985</name>
</gene>